<evidence type="ECO:0000256" key="1">
    <source>
        <dbReference type="SAM" id="Phobius"/>
    </source>
</evidence>
<accession>A0A0F8WVP7</accession>
<keyword evidence="1" id="KW-1133">Transmembrane helix</keyword>
<gene>
    <name evidence="2" type="ORF">LCGC14_3021120</name>
</gene>
<keyword evidence="1" id="KW-0812">Transmembrane</keyword>
<protein>
    <submittedName>
        <fullName evidence="2">Uncharacterized protein</fullName>
    </submittedName>
</protein>
<feature type="transmembrane region" description="Helical" evidence="1">
    <location>
        <begin position="104"/>
        <end position="124"/>
    </location>
</feature>
<organism evidence="2">
    <name type="scientific">marine sediment metagenome</name>
    <dbReference type="NCBI Taxonomy" id="412755"/>
    <lineage>
        <taxon>unclassified sequences</taxon>
        <taxon>metagenomes</taxon>
        <taxon>ecological metagenomes</taxon>
    </lineage>
</organism>
<reference evidence="2" key="1">
    <citation type="journal article" date="2015" name="Nature">
        <title>Complex archaea that bridge the gap between prokaryotes and eukaryotes.</title>
        <authorList>
            <person name="Spang A."/>
            <person name="Saw J.H."/>
            <person name="Jorgensen S.L."/>
            <person name="Zaremba-Niedzwiedzka K."/>
            <person name="Martijn J."/>
            <person name="Lind A.E."/>
            <person name="van Eijk R."/>
            <person name="Schleper C."/>
            <person name="Guy L."/>
            <person name="Ettema T.J."/>
        </authorList>
    </citation>
    <scope>NUCLEOTIDE SEQUENCE</scope>
</reference>
<keyword evidence="1" id="KW-0472">Membrane</keyword>
<proteinExistence type="predicted"/>
<evidence type="ECO:0000313" key="2">
    <source>
        <dbReference type="EMBL" id="KKK60763.1"/>
    </source>
</evidence>
<dbReference type="AlphaFoldDB" id="A0A0F8WVP7"/>
<comment type="caution">
    <text evidence="2">The sequence shown here is derived from an EMBL/GenBank/DDBJ whole genome shotgun (WGS) entry which is preliminary data.</text>
</comment>
<sequence length="157" mass="18148">MASYVSSAKNYLSLPFEAFKNKLDDPIVNGPLKIIDEFEFSIFIKEKNIKALDLQTLHNMQDLCKSIDSLNSHCILIKKFNLLKKTFHKDFLSILLPITFPFHIIYNTLLTTSFSVGLIGFLSIQMYTRALDDIDIVFRQLLLSKERSMSCSSNRFR</sequence>
<dbReference type="EMBL" id="LAZR01062805">
    <property type="protein sequence ID" value="KKK60763.1"/>
    <property type="molecule type" value="Genomic_DNA"/>
</dbReference>
<name>A0A0F8WVP7_9ZZZZ</name>